<comment type="caution">
    <text evidence="2">The sequence shown here is derived from an EMBL/GenBank/DDBJ whole genome shotgun (WGS) entry which is preliminary data.</text>
</comment>
<evidence type="ECO:0000313" key="3">
    <source>
        <dbReference type="Proteomes" id="UP000011744"/>
    </source>
</evidence>
<dbReference type="RefSeq" id="WP_008622650.1">
    <property type="nucleotide sequence ID" value="NZ_AONQ01000155.1"/>
</dbReference>
<dbReference type="Proteomes" id="UP000011744">
    <property type="component" value="Unassembled WGS sequence"/>
</dbReference>
<keyword evidence="1" id="KW-0812">Transmembrane</keyword>
<keyword evidence="1" id="KW-1133">Transmembrane helix</keyword>
<evidence type="ECO:0000256" key="1">
    <source>
        <dbReference type="SAM" id="Phobius"/>
    </source>
</evidence>
<accession>M2ZJP8</accession>
<keyword evidence="3" id="KW-1185">Reference proteome</keyword>
<evidence type="ECO:0000313" key="2">
    <source>
        <dbReference type="EMBL" id="EME67537.1"/>
    </source>
</evidence>
<proteinExistence type="predicted"/>
<sequence>MPFYESITAHPFTAAIAIIVAFWMIRLLADFALHVVLAVAAAGAVIVGVNAINLPDDLGPRLMGSFHAELHNVAEMVASAWSLLLH</sequence>
<organism evidence="2 3">
    <name type="scientific">Paramagnetospirillum caucaseum</name>
    <dbReference type="NCBI Taxonomy" id="1244869"/>
    <lineage>
        <taxon>Bacteria</taxon>
        <taxon>Pseudomonadati</taxon>
        <taxon>Pseudomonadota</taxon>
        <taxon>Alphaproteobacteria</taxon>
        <taxon>Rhodospirillales</taxon>
        <taxon>Magnetospirillaceae</taxon>
        <taxon>Paramagnetospirillum</taxon>
    </lineage>
</organism>
<feature type="transmembrane region" description="Helical" evidence="1">
    <location>
        <begin position="31"/>
        <end position="53"/>
    </location>
</feature>
<keyword evidence="1" id="KW-0472">Membrane</keyword>
<feature type="transmembrane region" description="Helical" evidence="1">
    <location>
        <begin position="7"/>
        <end position="25"/>
    </location>
</feature>
<dbReference type="PATRIC" id="fig|1244869.3.peg.4481"/>
<protein>
    <submittedName>
        <fullName evidence="2">Uncharacterized protein</fullName>
    </submittedName>
</protein>
<dbReference type="EMBL" id="AONQ01000155">
    <property type="protein sequence ID" value="EME67537.1"/>
    <property type="molecule type" value="Genomic_DNA"/>
</dbReference>
<gene>
    <name evidence="2" type="ORF">H261_23020</name>
</gene>
<name>M2ZJP8_9PROT</name>
<reference evidence="2 3" key="1">
    <citation type="journal article" date="2014" name="Genome Announc.">
        <title>Draft Genome Sequence of Magnetospirillum sp. Strain SO-1, a Freshwater Magnetotactic Bacterium Isolated from the Ol'khovka River, Russia.</title>
        <authorList>
            <person name="Grouzdev D.S."/>
            <person name="Dziuba M.V."/>
            <person name="Sukhacheva M.S."/>
            <person name="Mardanov A.V."/>
            <person name="Beletskiy A.V."/>
            <person name="Kuznetsov B.B."/>
            <person name="Skryabin K.G."/>
        </authorList>
    </citation>
    <scope>NUCLEOTIDE SEQUENCE [LARGE SCALE GENOMIC DNA]</scope>
    <source>
        <strain evidence="2 3">SO-1</strain>
    </source>
</reference>
<dbReference type="AlphaFoldDB" id="M2ZJP8"/>